<keyword evidence="4" id="KW-1185">Reference proteome</keyword>
<dbReference type="EMBL" id="JBHSDP010000025">
    <property type="protein sequence ID" value="MFC4331316.1"/>
    <property type="molecule type" value="Genomic_DNA"/>
</dbReference>
<reference evidence="4" key="1">
    <citation type="journal article" date="2019" name="Int. J. Syst. Evol. Microbiol.">
        <title>The Global Catalogue of Microorganisms (GCM) 10K type strain sequencing project: providing services to taxonomists for standard genome sequencing and annotation.</title>
        <authorList>
            <consortium name="The Broad Institute Genomics Platform"/>
            <consortium name="The Broad Institute Genome Sequencing Center for Infectious Disease"/>
            <person name="Wu L."/>
            <person name="Ma J."/>
        </authorList>
    </citation>
    <scope>NUCLEOTIDE SEQUENCE [LARGE SCALE GENOMIC DNA]</scope>
    <source>
        <strain evidence="4">PCU 347</strain>
    </source>
</reference>
<dbReference type="Pfam" id="PF08378">
    <property type="entry name" value="NERD"/>
    <property type="match status" value="1"/>
</dbReference>
<comment type="caution">
    <text evidence="3">The sequence shown here is derived from an EMBL/GenBank/DDBJ whole genome shotgun (WGS) entry which is preliminary data.</text>
</comment>
<feature type="domain" description="NERD" evidence="2">
    <location>
        <begin position="141"/>
        <end position="185"/>
    </location>
</feature>
<evidence type="ECO:0000256" key="1">
    <source>
        <dbReference type="SAM" id="MobiDB-lite"/>
    </source>
</evidence>
<dbReference type="RefSeq" id="WP_381742579.1">
    <property type="nucleotide sequence ID" value="NZ_JBHSDP010000025.1"/>
</dbReference>
<gene>
    <name evidence="3" type="ORF">ACFPC0_26775</name>
</gene>
<evidence type="ECO:0000313" key="4">
    <source>
        <dbReference type="Proteomes" id="UP001595824"/>
    </source>
</evidence>
<feature type="region of interest" description="Disordered" evidence="1">
    <location>
        <begin position="1"/>
        <end position="37"/>
    </location>
</feature>
<accession>A0ABV8TLN6</accession>
<evidence type="ECO:0000313" key="3">
    <source>
        <dbReference type="EMBL" id="MFC4331316.1"/>
    </source>
</evidence>
<feature type="compositionally biased region" description="Basic and acidic residues" evidence="1">
    <location>
        <begin position="1"/>
        <end position="10"/>
    </location>
</feature>
<dbReference type="Proteomes" id="UP001595824">
    <property type="component" value="Unassembled WGS sequence"/>
</dbReference>
<dbReference type="InterPro" id="IPR011528">
    <property type="entry name" value="NERD"/>
</dbReference>
<organism evidence="3 4">
    <name type="scientific">Streptomyces andamanensis</name>
    <dbReference type="NCBI Taxonomy" id="1565035"/>
    <lineage>
        <taxon>Bacteria</taxon>
        <taxon>Bacillati</taxon>
        <taxon>Actinomycetota</taxon>
        <taxon>Actinomycetes</taxon>
        <taxon>Kitasatosporales</taxon>
        <taxon>Streptomycetaceae</taxon>
        <taxon>Streptomyces</taxon>
    </lineage>
</organism>
<sequence length="291" mass="31188">MSASRREPGRHGQPGQPGRHGGSGPGRLRVVPGGRHEPDRLYVCAGDGRTAAWYDRDAARVHLLAEDAREDVLEALGPFLAGPVAVGPPPVPTRADLARLSLHPDDDLAPNRPGEALLVALERDPAPAHRLRADPRRRALAAERAAGEALDRLEGAGWRVLHSLPLPGGDRIHHLVIGPGGLFAVHSVYARKQRVRVADPVVALGRHEPQPLIRRVRAAADRASFALTAEVHPLLALAAPADLRVTAPPRGVRVLRDADLESLARLGGVLKPADVEALHAMARDRATWTRV</sequence>
<proteinExistence type="predicted"/>
<protein>
    <submittedName>
        <fullName evidence="3">Nuclease-related domain-containing protein</fullName>
    </submittedName>
</protein>
<evidence type="ECO:0000259" key="2">
    <source>
        <dbReference type="Pfam" id="PF08378"/>
    </source>
</evidence>
<name>A0ABV8TLN6_9ACTN</name>